<feature type="compositionally biased region" description="Basic and acidic residues" evidence="1">
    <location>
        <begin position="334"/>
        <end position="347"/>
    </location>
</feature>
<feature type="region of interest" description="Disordered" evidence="1">
    <location>
        <begin position="30"/>
        <end position="164"/>
    </location>
</feature>
<feature type="compositionally biased region" description="Basic residues" evidence="1">
    <location>
        <begin position="450"/>
        <end position="465"/>
    </location>
</feature>
<feature type="region of interest" description="Disordered" evidence="1">
    <location>
        <begin position="744"/>
        <end position="765"/>
    </location>
</feature>
<evidence type="ECO:0000313" key="2">
    <source>
        <dbReference type="EMBL" id="GFN74695.1"/>
    </source>
</evidence>
<protein>
    <submittedName>
        <fullName evidence="2">Uncharacterized protein</fullName>
    </submittedName>
</protein>
<feature type="compositionally biased region" description="Low complexity" evidence="1">
    <location>
        <begin position="353"/>
        <end position="365"/>
    </location>
</feature>
<keyword evidence="3" id="KW-1185">Reference proteome</keyword>
<feature type="compositionally biased region" description="Basic and acidic residues" evidence="1">
    <location>
        <begin position="898"/>
        <end position="908"/>
    </location>
</feature>
<evidence type="ECO:0000256" key="1">
    <source>
        <dbReference type="SAM" id="MobiDB-lite"/>
    </source>
</evidence>
<feature type="compositionally biased region" description="Low complexity" evidence="1">
    <location>
        <begin position="583"/>
        <end position="608"/>
    </location>
</feature>
<feature type="compositionally biased region" description="Polar residues" evidence="1">
    <location>
        <begin position="38"/>
        <end position="57"/>
    </location>
</feature>
<feature type="region of interest" description="Disordered" evidence="1">
    <location>
        <begin position="789"/>
        <end position="818"/>
    </location>
</feature>
<evidence type="ECO:0000313" key="3">
    <source>
        <dbReference type="Proteomes" id="UP000735302"/>
    </source>
</evidence>
<feature type="compositionally biased region" description="Basic residues" evidence="1">
    <location>
        <begin position="615"/>
        <end position="627"/>
    </location>
</feature>
<feature type="compositionally biased region" description="Polar residues" evidence="1">
    <location>
        <begin position="391"/>
        <end position="400"/>
    </location>
</feature>
<feature type="compositionally biased region" description="Basic residues" evidence="1">
    <location>
        <begin position="969"/>
        <end position="1012"/>
    </location>
</feature>
<feature type="compositionally biased region" description="Basic and acidic residues" evidence="1">
    <location>
        <begin position="86"/>
        <end position="100"/>
    </location>
</feature>
<dbReference type="AlphaFoldDB" id="A0AAV3XX90"/>
<comment type="caution">
    <text evidence="2">The sequence shown here is derived from an EMBL/GenBank/DDBJ whole genome shotgun (WGS) entry which is preliminary data.</text>
</comment>
<feature type="region of interest" description="Disordered" evidence="1">
    <location>
        <begin position="583"/>
        <end position="690"/>
    </location>
</feature>
<feature type="compositionally biased region" description="Polar residues" evidence="1">
    <location>
        <begin position="646"/>
        <end position="660"/>
    </location>
</feature>
<name>A0AAV3XX90_9GAST</name>
<gene>
    <name evidence="2" type="ORF">PoB_000120100</name>
</gene>
<feature type="compositionally biased region" description="Basic and acidic residues" evidence="1">
    <location>
        <begin position="1043"/>
        <end position="1055"/>
    </location>
</feature>
<feature type="compositionally biased region" description="Basic and acidic residues" evidence="1">
    <location>
        <begin position="380"/>
        <end position="390"/>
    </location>
</feature>
<feature type="region of interest" description="Disordered" evidence="1">
    <location>
        <begin position="532"/>
        <end position="571"/>
    </location>
</feature>
<dbReference type="Proteomes" id="UP000735302">
    <property type="component" value="Unassembled WGS sequence"/>
</dbReference>
<organism evidence="2 3">
    <name type="scientific">Plakobranchus ocellatus</name>
    <dbReference type="NCBI Taxonomy" id="259542"/>
    <lineage>
        <taxon>Eukaryota</taxon>
        <taxon>Metazoa</taxon>
        <taxon>Spiralia</taxon>
        <taxon>Lophotrochozoa</taxon>
        <taxon>Mollusca</taxon>
        <taxon>Gastropoda</taxon>
        <taxon>Heterobranchia</taxon>
        <taxon>Euthyneura</taxon>
        <taxon>Panpulmonata</taxon>
        <taxon>Sacoglossa</taxon>
        <taxon>Placobranchoidea</taxon>
        <taxon>Plakobranchidae</taxon>
        <taxon>Plakobranchus</taxon>
    </lineage>
</organism>
<accession>A0AAV3XX90</accession>
<proteinExistence type="predicted"/>
<reference evidence="2 3" key="1">
    <citation type="journal article" date="2021" name="Elife">
        <title>Chloroplast acquisition without the gene transfer in kleptoplastic sea slugs, Plakobranchus ocellatus.</title>
        <authorList>
            <person name="Maeda T."/>
            <person name="Takahashi S."/>
            <person name="Yoshida T."/>
            <person name="Shimamura S."/>
            <person name="Takaki Y."/>
            <person name="Nagai Y."/>
            <person name="Toyoda A."/>
            <person name="Suzuki Y."/>
            <person name="Arimoto A."/>
            <person name="Ishii H."/>
            <person name="Satoh N."/>
            <person name="Nishiyama T."/>
            <person name="Hasebe M."/>
            <person name="Maruyama T."/>
            <person name="Minagawa J."/>
            <person name="Obokata J."/>
            <person name="Shigenobu S."/>
        </authorList>
    </citation>
    <scope>NUCLEOTIDE SEQUENCE [LARGE SCALE GENOMIC DNA]</scope>
</reference>
<dbReference type="EMBL" id="BLXT01000154">
    <property type="protein sequence ID" value="GFN74695.1"/>
    <property type="molecule type" value="Genomic_DNA"/>
</dbReference>
<feature type="region of interest" description="Disordered" evidence="1">
    <location>
        <begin position="835"/>
        <end position="858"/>
    </location>
</feature>
<sequence>MSTWKEKEAEYEAVHSFIKSVENEIDEVLRGEGKRKNQTNPRQAFGEQTANNPQTASKAAALTFSLRPQGQQQQPQKRPQQQHQDTVLRRPQTETREEARLASIASGTKTTDDSSGVPALSKCKRLTQEARHLRSPASKNDKGSKARKHYDKTDRTANHRNNVEEFEKRKAAICFGSEESSALHAKTASVTNEPSSTVVEFLEDSAFAQNSYATVVSPVDRRRAKTKSPASDKAPVIPDLFAASSSKTAGEGVYKAIDTSTSDVSHPFKEASTSQFSSAGSRDVLLEKLLQKEEKPVSHSSAKVTDLHQMIDSDRSVLLFGSNKQPISTGVESDNLKQKEQSTDSKQRKQQQKLKQCEQPTHISSPPIPPRRTSSIRKQRSNDKFPESRESTGVSPSSMSGCHRKIEENKIPHVEGQFIQLQHTKQEMSQIVSVKSTYFSHEREAESERHHKQQLTHHHQYKKHQKEQEEYNLSSIPRDEIPHPNISHQGLLQGVVKQQPRCSTHSLEQTTVVATERAQRERAARLMQIYEDVKKISRPEPKSLPPQKKSTQPSPQPSNRIEPQLPPHQRHNPVLHRLHKQEQLLQQQQQQHQQPQHQQQRQLQRQQQNPEVHYKRANQQKPQHHHLANLQKQPPTPDQWHHLHQPQLQRSENSQLQTSYRMPRAVSDHMTNKPRKPAVVASPRRYSDSETFREGDFAQKTESATVTTQNQTTYSAGHDGIDDFGIKSSNIFESFAPRRHQELDSAQSLCASPPQGFSLSGRRQSDTSLYSSQFSDFDEMTSSMEETIITPPPEFSNEATDSDFNQDENSPQSVSCDLEGRGLTQGQIKGAETSRPNIANFGKSPAIENGNFRNGHDKSKTIIPDKAAISENRCPGLSLNLALAEVCMTKETFPQVTQDRHQSADDTTRPNPGVNCDLQASRLEHAPVPCKPATAATIENLTVALDYTVKDKDLDLAQSNDASDEEQKKRWRKRRKKKRRKRRRRRRKKKRRKRRRRRRRRRRSRRRNRSRRKQEDQKQTSPQQGNLRLSGPPSGQDAGGGARTRDRRVPADLRADSLATVPPTPHGH</sequence>
<feature type="region of interest" description="Disordered" evidence="1">
    <location>
        <begin position="959"/>
        <end position="1068"/>
    </location>
</feature>
<feature type="compositionally biased region" description="Low complexity" evidence="1">
    <location>
        <begin position="68"/>
        <end position="84"/>
    </location>
</feature>
<feature type="compositionally biased region" description="Basic and acidic residues" evidence="1">
    <location>
        <begin position="151"/>
        <end position="164"/>
    </location>
</feature>
<feature type="compositionally biased region" description="Basic and acidic residues" evidence="1">
    <location>
        <begin position="532"/>
        <end position="541"/>
    </location>
</feature>
<feature type="region of interest" description="Disordered" evidence="1">
    <location>
        <begin position="897"/>
        <end position="917"/>
    </location>
</feature>
<feature type="region of interest" description="Disordered" evidence="1">
    <location>
        <begin position="445"/>
        <end position="470"/>
    </location>
</feature>
<feature type="region of interest" description="Disordered" evidence="1">
    <location>
        <begin position="325"/>
        <end position="402"/>
    </location>
</feature>